<protein>
    <recommendedName>
        <fullName evidence="2 5">Cell shape-determining protein MreC</fullName>
    </recommendedName>
    <alternativeName>
        <fullName evidence="4 5">Cell shape protein MreC</fullName>
    </alternativeName>
</protein>
<evidence type="ECO:0000313" key="9">
    <source>
        <dbReference type="Proteomes" id="UP000245887"/>
    </source>
</evidence>
<proteinExistence type="inferred from homology"/>
<dbReference type="GO" id="GO:0008360">
    <property type="term" value="P:regulation of cell shape"/>
    <property type="evidence" value="ECO:0007669"/>
    <property type="project" value="UniProtKB-KW"/>
</dbReference>
<comment type="function">
    <text evidence="5">Involved in formation and maintenance of cell shape.</text>
</comment>
<dbReference type="InterPro" id="IPR055342">
    <property type="entry name" value="MreC_beta-barrel_core"/>
</dbReference>
<dbReference type="Pfam" id="PF04085">
    <property type="entry name" value="MreC"/>
    <property type="match status" value="1"/>
</dbReference>
<dbReference type="RefSeq" id="WP_116919558.1">
    <property type="nucleotide sequence ID" value="NZ_QEKQ01000008.1"/>
</dbReference>
<sequence length="313" mass="33304">MTVSAALLFQTEGNAIKTIFAQGPWPGMRLMAVALLSLVLMVADARFQRVDDVRSVLGTMLSPIVWLGHLPEAVGEWSDNAFSSREELLAEIDSLRARLLVLERRSSKYATLAADNRALRHLESAASELDESVLVADVIGVTPDPFSHELIINKGARDNVGEGQAIIDADGLMGQVIEVNQLTSRVLLVSDSSHGVPVKVLRSGVRAVLLGTGRKDTLQLMHVPDTADIREGDLLVSSGLGGRFPRGYPVARVASIESRPGAAFSEIEAEPAAGLNTSDLVLVLFQNESPAPPPTTPGDEATKAGGMEQEAEG</sequence>
<evidence type="ECO:0000256" key="4">
    <source>
        <dbReference type="ARBA" id="ARBA00032089"/>
    </source>
</evidence>
<name>A0A2U1CUL6_9GAMM</name>
<organism evidence="8 9">
    <name type="scientific">Tamilnaduibacter salinus</name>
    <dbReference type="NCBI Taxonomy" id="1484056"/>
    <lineage>
        <taxon>Bacteria</taxon>
        <taxon>Pseudomonadati</taxon>
        <taxon>Pseudomonadota</taxon>
        <taxon>Gammaproteobacteria</taxon>
        <taxon>Pseudomonadales</taxon>
        <taxon>Marinobacteraceae</taxon>
        <taxon>Tamilnaduibacter</taxon>
    </lineage>
</organism>
<dbReference type="AlphaFoldDB" id="A0A2U1CUL6"/>
<dbReference type="Gene3D" id="2.40.10.350">
    <property type="entry name" value="Rod shape-determining protein MreC, domain 2"/>
    <property type="match status" value="1"/>
</dbReference>
<evidence type="ECO:0000256" key="5">
    <source>
        <dbReference type="PIRNR" id="PIRNR038471"/>
    </source>
</evidence>
<evidence type="ECO:0000256" key="1">
    <source>
        <dbReference type="ARBA" id="ARBA00009369"/>
    </source>
</evidence>
<dbReference type="PANTHER" id="PTHR34138">
    <property type="entry name" value="CELL SHAPE-DETERMINING PROTEIN MREC"/>
    <property type="match status" value="1"/>
</dbReference>
<dbReference type="InterPro" id="IPR042175">
    <property type="entry name" value="Cell/Rod_MreC_2"/>
</dbReference>
<evidence type="ECO:0000256" key="2">
    <source>
        <dbReference type="ARBA" id="ARBA00013855"/>
    </source>
</evidence>
<evidence type="ECO:0000256" key="3">
    <source>
        <dbReference type="ARBA" id="ARBA00022960"/>
    </source>
</evidence>
<dbReference type="OrthoDB" id="9808025at2"/>
<evidence type="ECO:0000259" key="7">
    <source>
        <dbReference type="Pfam" id="PF04085"/>
    </source>
</evidence>
<dbReference type="Proteomes" id="UP000245887">
    <property type="component" value="Unassembled WGS sequence"/>
</dbReference>
<keyword evidence="3 5" id="KW-0133">Cell shape</keyword>
<dbReference type="InterPro" id="IPR007221">
    <property type="entry name" value="MreC"/>
</dbReference>
<comment type="similarity">
    <text evidence="1 5">Belongs to the MreC family.</text>
</comment>
<feature type="domain" description="Rod shape-determining protein MreC beta-barrel core" evidence="7">
    <location>
        <begin position="138"/>
        <end position="284"/>
    </location>
</feature>
<dbReference type="EMBL" id="QEKQ01000008">
    <property type="protein sequence ID" value="PVY70747.1"/>
    <property type="molecule type" value="Genomic_DNA"/>
</dbReference>
<dbReference type="PIRSF" id="PIRSF038471">
    <property type="entry name" value="MreC"/>
    <property type="match status" value="1"/>
</dbReference>
<gene>
    <name evidence="8" type="ORF">C8D92_108103</name>
</gene>
<comment type="caution">
    <text evidence="8">The sequence shown here is derived from an EMBL/GenBank/DDBJ whole genome shotgun (WGS) entry which is preliminary data.</text>
</comment>
<dbReference type="Gene3D" id="2.40.10.340">
    <property type="entry name" value="Rod shape-determining protein MreC, domain 1"/>
    <property type="match status" value="1"/>
</dbReference>
<accession>A0A2U1CUL6</accession>
<dbReference type="GO" id="GO:0005886">
    <property type="term" value="C:plasma membrane"/>
    <property type="evidence" value="ECO:0007669"/>
    <property type="project" value="TreeGrafter"/>
</dbReference>
<dbReference type="PANTHER" id="PTHR34138:SF1">
    <property type="entry name" value="CELL SHAPE-DETERMINING PROTEIN MREC"/>
    <property type="match status" value="1"/>
</dbReference>
<evidence type="ECO:0000313" key="8">
    <source>
        <dbReference type="EMBL" id="PVY70747.1"/>
    </source>
</evidence>
<feature type="region of interest" description="Disordered" evidence="6">
    <location>
        <begin position="287"/>
        <end position="313"/>
    </location>
</feature>
<evidence type="ECO:0000256" key="6">
    <source>
        <dbReference type="SAM" id="MobiDB-lite"/>
    </source>
</evidence>
<reference evidence="8 9" key="1">
    <citation type="submission" date="2018-04" db="EMBL/GenBank/DDBJ databases">
        <title>Genomic Encyclopedia of Type Strains, Phase IV (KMG-IV): sequencing the most valuable type-strain genomes for metagenomic binning, comparative biology and taxonomic classification.</title>
        <authorList>
            <person name="Goeker M."/>
        </authorList>
    </citation>
    <scope>NUCLEOTIDE SEQUENCE [LARGE SCALE GENOMIC DNA]</scope>
    <source>
        <strain evidence="8 9">DSM 28688</strain>
    </source>
</reference>
<dbReference type="NCBIfam" id="TIGR00219">
    <property type="entry name" value="mreC"/>
    <property type="match status" value="1"/>
</dbReference>
<dbReference type="InterPro" id="IPR042177">
    <property type="entry name" value="Cell/Rod_1"/>
</dbReference>